<dbReference type="Gene3D" id="1.10.10.10">
    <property type="entry name" value="Winged helix-like DNA-binding domain superfamily/Winged helix DNA-binding domain"/>
    <property type="match status" value="1"/>
</dbReference>
<keyword evidence="3" id="KW-0804">Transcription</keyword>
<dbReference type="PANTHER" id="PTHR43537:SF5">
    <property type="entry name" value="UXU OPERON TRANSCRIPTIONAL REGULATOR"/>
    <property type="match status" value="1"/>
</dbReference>
<proteinExistence type="predicted"/>
<dbReference type="InterPro" id="IPR008920">
    <property type="entry name" value="TF_FadR/GntR_C"/>
</dbReference>
<dbReference type="GO" id="GO:0003700">
    <property type="term" value="F:DNA-binding transcription factor activity"/>
    <property type="evidence" value="ECO:0007669"/>
    <property type="project" value="InterPro"/>
</dbReference>
<dbReference type="SUPFAM" id="SSF46785">
    <property type="entry name" value="Winged helix' DNA-binding domain"/>
    <property type="match status" value="1"/>
</dbReference>
<evidence type="ECO:0000256" key="3">
    <source>
        <dbReference type="ARBA" id="ARBA00023163"/>
    </source>
</evidence>
<dbReference type="CDD" id="cd07377">
    <property type="entry name" value="WHTH_GntR"/>
    <property type="match status" value="1"/>
</dbReference>
<dbReference type="SMART" id="SM00895">
    <property type="entry name" value="FCD"/>
    <property type="match status" value="1"/>
</dbReference>
<dbReference type="Pfam" id="PF07729">
    <property type="entry name" value="FCD"/>
    <property type="match status" value="1"/>
</dbReference>
<gene>
    <name evidence="5" type="ORF">K8V08_02210</name>
</gene>
<evidence type="ECO:0000313" key="6">
    <source>
        <dbReference type="Proteomes" id="UP000784435"/>
    </source>
</evidence>
<dbReference type="Pfam" id="PF00392">
    <property type="entry name" value="GntR"/>
    <property type="match status" value="1"/>
</dbReference>
<dbReference type="InterPro" id="IPR036388">
    <property type="entry name" value="WH-like_DNA-bd_sf"/>
</dbReference>
<dbReference type="Proteomes" id="UP000784435">
    <property type="component" value="Unassembled WGS sequence"/>
</dbReference>
<protein>
    <submittedName>
        <fullName evidence="5">GntR family transcriptional regulator</fullName>
    </submittedName>
</protein>
<feature type="domain" description="HTH gntR-type" evidence="4">
    <location>
        <begin position="1"/>
        <end position="69"/>
    </location>
</feature>
<sequence>MAPSTSVIDYFRTEISLGRLSPGQRLPPEPELCEKLGVSRGALRESLRELQGYGLLEARHGSGTYVSSLKPAELLKGLAFTVDVVPLEGLLELLGVRRAVEAEAAASAAARASDEDIAQLEGLIEQMSAAQDIDTRQQLDEELHALICDLAGNESASTIASVIRSRARHYDLIDHDDARIEVDLGHAAIVRAIRSRNAMAAWAAMHAHVSATEVWLRNINPAPR</sequence>
<dbReference type="Gene3D" id="1.20.120.530">
    <property type="entry name" value="GntR ligand-binding domain-like"/>
    <property type="match status" value="1"/>
</dbReference>
<dbReference type="AlphaFoldDB" id="A0A921MBX4"/>
<dbReference type="GO" id="GO:0003677">
    <property type="term" value="F:DNA binding"/>
    <property type="evidence" value="ECO:0007669"/>
    <property type="project" value="UniProtKB-KW"/>
</dbReference>
<keyword evidence="2" id="KW-0238">DNA-binding</keyword>
<dbReference type="InterPro" id="IPR000524">
    <property type="entry name" value="Tscrpt_reg_HTH_GntR"/>
</dbReference>
<dbReference type="EMBL" id="DYUK01000048">
    <property type="protein sequence ID" value="HJG79207.1"/>
    <property type="molecule type" value="Genomic_DNA"/>
</dbReference>
<name>A0A921MBX4_9MICO</name>
<dbReference type="InterPro" id="IPR011711">
    <property type="entry name" value="GntR_C"/>
</dbReference>
<dbReference type="PROSITE" id="PS50949">
    <property type="entry name" value="HTH_GNTR"/>
    <property type="match status" value="1"/>
</dbReference>
<evidence type="ECO:0000256" key="1">
    <source>
        <dbReference type="ARBA" id="ARBA00023015"/>
    </source>
</evidence>
<accession>A0A921MBX4</accession>
<organism evidence="5 6">
    <name type="scientific">Brevibacterium senegalense</name>
    <dbReference type="NCBI Taxonomy" id="1033736"/>
    <lineage>
        <taxon>Bacteria</taxon>
        <taxon>Bacillati</taxon>
        <taxon>Actinomycetota</taxon>
        <taxon>Actinomycetes</taxon>
        <taxon>Micrococcales</taxon>
        <taxon>Brevibacteriaceae</taxon>
        <taxon>Brevibacterium</taxon>
    </lineage>
</organism>
<dbReference type="SUPFAM" id="SSF48008">
    <property type="entry name" value="GntR ligand-binding domain-like"/>
    <property type="match status" value="1"/>
</dbReference>
<reference evidence="5" key="2">
    <citation type="submission" date="2021-09" db="EMBL/GenBank/DDBJ databases">
        <authorList>
            <person name="Gilroy R."/>
        </authorList>
    </citation>
    <scope>NUCLEOTIDE SEQUENCE</scope>
    <source>
        <strain evidence="5">ChiGjej5B5-7349</strain>
    </source>
</reference>
<keyword evidence="1" id="KW-0805">Transcription regulation</keyword>
<dbReference type="PRINTS" id="PR00035">
    <property type="entry name" value="HTHGNTR"/>
</dbReference>
<dbReference type="PANTHER" id="PTHR43537">
    <property type="entry name" value="TRANSCRIPTIONAL REGULATOR, GNTR FAMILY"/>
    <property type="match status" value="1"/>
</dbReference>
<comment type="caution">
    <text evidence="5">The sequence shown here is derived from an EMBL/GenBank/DDBJ whole genome shotgun (WGS) entry which is preliminary data.</text>
</comment>
<evidence type="ECO:0000313" key="5">
    <source>
        <dbReference type="EMBL" id="HJG79207.1"/>
    </source>
</evidence>
<dbReference type="InterPro" id="IPR036390">
    <property type="entry name" value="WH_DNA-bd_sf"/>
</dbReference>
<evidence type="ECO:0000259" key="4">
    <source>
        <dbReference type="PROSITE" id="PS50949"/>
    </source>
</evidence>
<dbReference type="SMART" id="SM00345">
    <property type="entry name" value="HTH_GNTR"/>
    <property type="match status" value="1"/>
</dbReference>
<reference evidence="5" key="1">
    <citation type="journal article" date="2021" name="PeerJ">
        <title>Extensive microbial diversity within the chicken gut microbiome revealed by metagenomics and culture.</title>
        <authorList>
            <person name="Gilroy R."/>
            <person name="Ravi A."/>
            <person name="Getino M."/>
            <person name="Pursley I."/>
            <person name="Horton D.L."/>
            <person name="Alikhan N.F."/>
            <person name="Baker D."/>
            <person name="Gharbi K."/>
            <person name="Hall N."/>
            <person name="Watson M."/>
            <person name="Adriaenssens E.M."/>
            <person name="Foster-Nyarko E."/>
            <person name="Jarju S."/>
            <person name="Secka A."/>
            <person name="Antonio M."/>
            <person name="Oren A."/>
            <person name="Chaudhuri R.R."/>
            <person name="La Ragione R."/>
            <person name="Hildebrand F."/>
            <person name="Pallen M.J."/>
        </authorList>
    </citation>
    <scope>NUCLEOTIDE SEQUENCE</scope>
    <source>
        <strain evidence="5">ChiGjej5B5-7349</strain>
    </source>
</reference>
<evidence type="ECO:0000256" key="2">
    <source>
        <dbReference type="ARBA" id="ARBA00023125"/>
    </source>
</evidence>